<name>E3JUZ1_PUCGT</name>
<dbReference type="InParanoid" id="E3JUZ1"/>
<gene>
    <name evidence="3" type="ORF">PGTG_01197</name>
</gene>
<dbReference type="Pfam" id="PF14303">
    <property type="entry name" value="NAM-associated"/>
    <property type="match status" value="1"/>
</dbReference>
<feature type="compositionally biased region" description="Basic residues" evidence="1">
    <location>
        <begin position="15"/>
        <end position="24"/>
    </location>
</feature>
<dbReference type="KEGG" id="pgr:PGTG_01197"/>
<sequence>MTEIDSDGVEQERKKKDRSKKRARSPSSNVPQSLPTSEPAGTADEGLVSTTTPADSESTDRPMCKKKAKALHRSKVDGSEDWKDKVAIAQKEIAAQAKRQNEYCGRPRPNQ</sequence>
<dbReference type="EMBL" id="DS178264">
    <property type="protein sequence ID" value="EFP75866.1"/>
    <property type="molecule type" value="Genomic_DNA"/>
</dbReference>
<dbReference type="HOGENOM" id="CLU_2159663_0_0_1"/>
<accession>E3JUZ1</accession>
<evidence type="ECO:0000256" key="1">
    <source>
        <dbReference type="SAM" id="MobiDB-lite"/>
    </source>
</evidence>
<feature type="compositionally biased region" description="Basic and acidic residues" evidence="1">
    <location>
        <begin position="74"/>
        <end position="83"/>
    </location>
</feature>
<evidence type="ECO:0000313" key="4">
    <source>
        <dbReference type="Proteomes" id="UP000008783"/>
    </source>
</evidence>
<dbReference type="OMA" id="QTVIMTK"/>
<dbReference type="AlphaFoldDB" id="E3JUZ1"/>
<dbReference type="InterPro" id="IPR029466">
    <property type="entry name" value="NAM-associated_C"/>
</dbReference>
<dbReference type="GeneID" id="10532781"/>
<reference key="1">
    <citation type="submission" date="2007-01" db="EMBL/GenBank/DDBJ databases">
        <title>The Genome Sequence of Puccinia graminis f. sp. tritici Strain CRL 75-36-700-3.</title>
        <authorList>
            <consortium name="The Broad Institute Genome Sequencing Platform"/>
            <person name="Birren B."/>
            <person name="Lander E."/>
            <person name="Galagan J."/>
            <person name="Nusbaum C."/>
            <person name="Devon K."/>
            <person name="Cuomo C."/>
            <person name="Jaffe D."/>
            <person name="Butler J."/>
            <person name="Alvarez P."/>
            <person name="Gnerre S."/>
            <person name="Grabherr M."/>
            <person name="Mauceli E."/>
            <person name="Brockman W."/>
            <person name="Young S."/>
            <person name="LaButti K."/>
            <person name="Sykes S."/>
            <person name="DeCaprio D."/>
            <person name="Crawford M."/>
            <person name="Koehrsen M."/>
            <person name="Engels R."/>
            <person name="Montgomery P."/>
            <person name="Pearson M."/>
            <person name="Howarth C."/>
            <person name="Larson L."/>
            <person name="White J."/>
            <person name="Zeng Q."/>
            <person name="Kodira C."/>
            <person name="Yandava C."/>
            <person name="Alvarado L."/>
            <person name="O'Leary S."/>
            <person name="Szabo L."/>
            <person name="Dean R."/>
            <person name="Schein J."/>
        </authorList>
    </citation>
    <scope>NUCLEOTIDE SEQUENCE</scope>
    <source>
        <strain>CRL 75-36-700-3</strain>
    </source>
</reference>
<reference evidence="4" key="2">
    <citation type="journal article" date="2011" name="Proc. Natl. Acad. Sci. U.S.A.">
        <title>Obligate biotrophy features unraveled by the genomic analysis of rust fungi.</title>
        <authorList>
            <person name="Duplessis S."/>
            <person name="Cuomo C.A."/>
            <person name="Lin Y.-C."/>
            <person name="Aerts A."/>
            <person name="Tisserant E."/>
            <person name="Veneault-Fourrey C."/>
            <person name="Joly D.L."/>
            <person name="Hacquard S."/>
            <person name="Amselem J."/>
            <person name="Cantarel B.L."/>
            <person name="Chiu R."/>
            <person name="Coutinho P.M."/>
            <person name="Feau N."/>
            <person name="Field M."/>
            <person name="Frey P."/>
            <person name="Gelhaye E."/>
            <person name="Goldberg J."/>
            <person name="Grabherr M.G."/>
            <person name="Kodira C.D."/>
            <person name="Kohler A."/>
            <person name="Kuees U."/>
            <person name="Lindquist E.A."/>
            <person name="Lucas S.M."/>
            <person name="Mago R."/>
            <person name="Mauceli E."/>
            <person name="Morin E."/>
            <person name="Murat C."/>
            <person name="Pangilinan J.L."/>
            <person name="Park R."/>
            <person name="Pearson M."/>
            <person name="Quesneville H."/>
            <person name="Rouhier N."/>
            <person name="Sakthikumar S."/>
            <person name="Salamov A.A."/>
            <person name="Schmutz J."/>
            <person name="Selles B."/>
            <person name="Shapiro H."/>
            <person name="Tanguay P."/>
            <person name="Tuskan G.A."/>
            <person name="Henrissat B."/>
            <person name="Van de Peer Y."/>
            <person name="Rouze P."/>
            <person name="Ellis J.G."/>
            <person name="Dodds P.N."/>
            <person name="Schein J.E."/>
            <person name="Zhong S."/>
            <person name="Hamelin R.C."/>
            <person name="Grigoriev I.V."/>
            <person name="Szabo L.J."/>
            <person name="Martin F."/>
        </authorList>
    </citation>
    <scope>NUCLEOTIDE SEQUENCE [LARGE SCALE GENOMIC DNA]</scope>
    <source>
        <strain evidence="4">CRL 75-36-700-3 / race SCCL</strain>
    </source>
</reference>
<protein>
    <recommendedName>
        <fullName evidence="2">No apical meristem-associated C-terminal domain-containing protein</fullName>
    </recommendedName>
</protein>
<evidence type="ECO:0000313" key="3">
    <source>
        <dbReference type="EMBL" id="EFP75866.1"/>
    </source>
</evidence>
<feature type="compositionally biased region" description="Basic residues" evidence="1">
    <location>
        <begin position="64"/>
        <end position="73"/>
    </location>
</feature>
<dbReference type="Proteomes" id="UP000008783">
    <property type="component" value="Unassembled WGS sequence"/>
</dbReference>
<dbReference type="RefSeq" id="XP_003320285.1">
    <property type="nucleotide sequence ID" value="XM_003320237.1"/>
</dbReference>
<feature type="region of interest" description="Disordered" evidence="1">
    <location>
        <begin position="1"/>
        <end position="83"/>
    </location>
</feature>
<dbReference type="VEuPathDB" id="FungiDB:PGTG_01197"/>
<dbReference type="OrthoDB" id="2510054at2759"/>
<proteinExistence type="predicted"/>
<organism evidence="3 4">
    <name type="scientific">Puccinia graminis f. sp. tritici (strain CRL 75-36-700-3 / race SCCL)</name>
    <name type="common">Black stem rust fungus</name>
    <dbReference type="NCBI Taxonomy" id="418459"/>
    <lineage>
        <taxon>Eukaryota</taxon>
        <taxon>Fungi</taxon>
        <taxon>Dikarya</taxon>
        <taxon>Basidiomycota</taxon>
        <taxon>Pucciniomycotina</taxon>
        <taxon>Pucciniomycetes</taxon>
        <taxon>Pucciniales</taxon>
        <taxon>Pucciniaceae</taxon>
        <taxon>Puccinia</taxon>
    </lineage>
</organism>
<feature type="domain" description="No apical meristem-associated C-terminal" evidence="2">
    <location>
        <begin position="13"/>
        <end position="102"/>
    </location>
</feature>
<evidence type="ECO:0000259" key="2">
    <source>
        <dbReference type="Pfam" id="PF14303"/>
    </source>
</evidence>
<keyword evidence="4" id="KW-1185">Reference proteome</keyword>